<organism evidence="3 4">
    <name type="scientific">Thermithiobacillus plumbiphilus</name>
    <dbReference type="NCBI Taxonomy" id="1729899"/>
    <lineage>
        <taxon>Bacteria</taxon>
        <taxon>Pseudomonadati</taxon>
        <taxon>Pseudomonadota</taxon>
        <taxon>Acidithiobacillia</taxon>
        <taxon>Acidithiobacillales</taxon>
        <taxon>Thermithiobacillaceae</taxon>
        <taxon>Thermithiobacillus</taxon>
    </lineage>
</organism>
<dbReference type="RefSeq" id="WP_341369391.1">
    <property type="nucleotide sequence ID" value="NZ_JBBPCO010000001.1"/>
</dbReference>
<reference evidence="3 4" key="1">
    <citation type="submission" date="2024-04" db="EMBL/GenBank/DDBJ databases">
        <authorList>
            <person name="Abashina T."/>
            <person name="Shaikin A."/>
        </authorList>
    </citation>
    <scope>NUCLEOTIDE SEQUENCE [LARGE SCALE GENOMIC DNA]</scope>
    <source>
        <strain evidence="3 4">AAFK</strain>
    </source>
</reference>
<dbReference type="NCBIfam" id="TIGR01617">
    <property type="entry name" value="arsC_related"/>
    <property type="match status" value="1"/>
</dbReference>
<dbReference type="InterPro" id="IPR036249">
    <property type="entry name" value="Thioredoxin-like_sf"/>
</dbReference>
<evidence type="ECO:0000313" key="3">
    <source>
        <dbReference type="EMBL" id="MEK8088325.1"/>
    </source>
</evidence>
<evidence type="ECO:0000313" key="4">
    <source>
        <dbReference type="Proteomes" id="UP001446205"/>
    </source>
</evidence>
<keyword evidence="4" id="KW-1185">Reference proteome</keyword>
<dbReference type="InterPro" id="IPR006660">
    <property type="entry name" value="Arsenate_reductase-like"/>
</dbReference>
<comment type="caution">
    <text evidence="3">The sequence shown here is derived from an EMBL/GenBank/DDBJ whole genome shotgun (WGS) entry which is preliminary data.</text>
</comment>
<dbReference type="CDD" id="cd03035">
    <property type="entry name" value="ArsC_Yffb"/>
    <property type="match status" value="1"/>
</dbReference>
<sequence length="127" mass="14348">MVPAAPADQMQSAQTTLYGINTCDSCRKARRWLDEHGVSYRFHDLRVGDLNAPLLESWAGALGWDALLNRQSTTWRQLPAEEKDDLEPSRICRLLLAYPTLIKRPVLAHGGILQQGFRPEIYANLFA</sequence>
<proteinExistence type="inferred from homology"/>
<name>A0ABU9D436_9PROT</name>
<dbReference type="Proteomes" id="UP001446205">
    <property type="component" value="Unassembled WGS sequence"/>
</dbReference>
<dbReference type="Pfam" id="PF03960">
    <property type="entry name" value="ArsC"/>
    <property type="match status" value="1"/>
</dbReference>
<accession>A0ABU9D436</accession>
<dbReference type="Gene3D" id="3.40.30.10">
    <property type="entry name" value="Glutaredoxin"/>
    <property type="match status" value="1"/>
</dbReference>
<dbReference type="PANTHER" id="PTHR30041">
    <property type="entry name" value="ARSENATE REDUCTASE"/>
    <property type="match status" value="1"/>
</dbReference>
<dbReference type="EMBL" id="JBBPCO010000001">
    <property type="protein sequence ID" value="MEK8088325.1"/>
    <property type="molecule type" value="Genomic_DNA"/>
</dbReference>
<dbReference type="InterPro" id="IPR006504">
    <property type="entry name" value="Tscrpt_reg_Spx/MgsR"/>
</dbReference>
<dbReference type="SUPFAM" id="SSF52833">
    <property type="entry name" value="Thioredoxin-like"/>
    <property type="match status" value="1"/>
</dbReference>
<dbReference type="PANTHER" id="PTHR30041:SF8">
    <property type="entry name" value="PROTEIN YFFB"/>
    <property type="match status" value="1"/>
</dbReference>
<protein>
    <submittedName>
        <fullName evidence="3">Arsenate reductase</fullName>
    </submittedName>
</protein>
<evidence type="ECO:0000256" key="2">
    <source>
        <dbReference type="PROSITE-ProRule" id="PRU01282"/>
    </source>
</evidence>
<evidence type="ECO:0000256" key="1">
    <source>
        <dbReference type="ARBA" id="ARBA00007198"/>
    </source>
</evidence>
<comment type="similarity">
    <text evidence="1 2">Belongs to the ArsC family.</text>
</comment>
<dbReference type="PROSITE" id="PS51353">
    <property type="entry name" value="ARSC"/>
    <property type="match status" value="1"/>
</dbReference>
<gene>
    <name evidence="3" type="ORF">WOB96_00970</name>
</gene>